<reference evidence="1" key="1">
    <citation type="submission" date="2023-12" db="EMBL/GenBank/DDBJ databases">
        <title>Genome assembly of Anisodus tanguticus.</title>
        <authorList>
            <person name="Wang Y.-J."/>
        </authorList>
    </citation>
    <scope>NUCLEOTIDE SEQUENCE</scope>
    <source>
        <strain evidence="1">KB-2021</strain>
        <tissue evidence="1">Leaf</tissue>
    </source>
</reference>
<comment type="caution">
    <text evidence="1">The sequence shown here is derived from an EMBL/GenBank/DDBJ whole genome shotgun (WGS) entry which is preliminary data.</text>
</comment>
<organism evidence="1 2">
    <name type="scientific">Anisodus tanguticus</name>
    <dbReference type="NCBI Taxonomy" id="243964"/>
    <lineage>
        <taxon>Eukaryota</taxon>
        <taxon>Viridiplantae</taxon>
        <taxon>Streptophyta</taxon>
        <taxon>Embryophyta</taxon>
        <taxon>Tracheophyta</taxon>
        <taxon>Spermatophyta</taxon>
        <taxon>Magnoliopsida</taxon>
        <taxon>eudicotyledons</taxon>
        <taxon>Gunneridae</taxon>
        <taxon>Pentapetalae</taxon>
        <taxon>asterids</taxon>
        <taxon>lamiids</taxon>
        <taxon>Solanales</taxon>
        <taxon>Solanaceae</taxon>
        <taxon>Solanoideae</taxon>
        <taxon>Hyoscyameae</taxon>
        <taxon>Anisodus</taxon>
    </lineage>
</organism>
<evidence type="ECO:0000313" key="2">
    <source>
        <dbReference type="Proteomes" id="UP001291623"/>
    </source>
</evidence>
<sequence length="148" mass="16903">MGEPFPTFLSLLMLECEPTLRYIEKDYFSLLKLLYYTRELGYLYVDGFYYQDVITKKFHVLKSDQHLLNQIKDLKYEDIYEVFVLHSLDHDLIDPEGLVGLLTGPKVSSSEIRSLNEVVGAGVGVNLDEEGVGEATNLAERVVVRLLI</sequence>
<gene>
    <name evidence="1" type="ORF">RND71_009887</name>
</gene>
<evidence type="ECO:0000313" key="1">
    <source>
        <dbReference type="EMBL" id="KAK4370412.1"/>
    </source>
</evidence>
<dbReference type="EMBL" id="JAVYJV010000005">
    <property type="protein sequence ID" value="KAK4370412.1"/>
    <property type="molecule type" value="Genomic_DNA"/>
</dbReference>
<keyword evidence="2" id="KW-1185">Reference proteome</keyword>
<protein>
    <submittedName>
        <fullName evidence="1">Uncharacterized protein</fullName>
    </submittedName>
</protein>
<accession>A0AAE1SJ81</accession>
<dbReference type="Proteomes" id="UP001291623">
    <property type="component" value="Unassembled WGS sequence"/>
</dbReference>
<proteinExistence type="predicted"/>
<name>A0AAE1SJ81_9SOLA</name>
<dbReference type="AlphaFoldDB" id="A0AAE1SJ81"/>